<dbReference type="HOGENOM" id="CLU_015386_0_0_1"/>
<gene>
    <name evidence="2" type="ORF">A1O1_01058</name>
</gene>
<feature type="region of interest" description="Disordered" evidence="1">
    <location>
        <begin position="580"/>
        <end position="640"/>
    </location>
</feature>
<dbReference type="OrthoDB" id="4121281at2759"/>
<reference evidence="2 3" key="1">
    <citation type="submission" date="2013-03" db="EMBL/GenBank/DDBJ databases">
        <title>The Genome Sequence of Capronia coronata CBS 617.96.</title>
        <authorList>
            <consortium name="The Broad Institute Genomics Platform"/>
            <person name="Cuomo C."/>
            <person name="de Hoog S."/>
            <person name="Gorbushina A."/>
            <person name="Walker B."/>
            <person name="Young S.K."/>
            <person name="Zeng Q."/>
            <person name="Gargeya S."/>
            <person name="Fitzgerald M."/>
            <person name="Haas B."/>
            <person name="Abouelleil A."/>
            <person name="Allen A.W."/>
            <person name="Alvarado L."/>
            <person name="Arachchi H.M."/>
            <person name="Berlin A.M."/>
            <person name="Chapman S.B."/>
            <person name="Gainer-Dewar J."/>
            <person name="Goldberg J."/>
            <person name="Griggs A."/>
            <person name="Gujja S."/>
            <person name="Hansen M."/>
            <person name="Howarth C."/>
            <person name="Imamovic A."/>
            <person name="Ireland A."/>
            <person name="Larimer J."/>
            <person name="McCowan C."/>
            <person name="Murphy C."/>
            <person name="Pearson M."/>
            <person name="Poon T.W."/>
            <person name="Priest M."/>
            <person name="Roberts A."/>
            <person name="Saif S."/>
            <person name="Shea T."/>
            <person name="Sisk P."/>
            <person name="Sykes S."/>
            <person name="Wortman J."/>
            <person name="Nusbaum C."/>
            <person name="Birren B."/>
        </authorList>
    </citation>
    <scope>NUCLEOTIDE SEQUENCE [LARGE SCALE GENOMIC DNA]</scope>
    <source>
        <strain evidence="2 3">CBS 617.96</strain>
    </source>
</reference>
<dbReference type="RefSeq" id="XP_007720162.1">
    <property type="nucleotide sequence ID" value="XM_007721972.1"/>
</dbReference>
<keyword evidence="3" id="KW-1185">Reference proteome</keyword>
<comment type="caution">
    <text evidence="2">The sequence shown here is derived from an EMBL/GenBank/DDBJ whole genome shotgun (WGS) entry which is preliminary data.</text>
</comment>
<feature type="region of interest" description="Disordered" evidence="1">
    <location>
        <begin position="420"/>
        <end position="444"/>
    </location>
</feature>
<organism evidence="2 3">
    <name type="scientific">Capronia coronata CBS 617.96</name>
    <dbReference type="NCBI Taxonomy" id="1182541"/>
    <lineage>
        <taxon>Eukaryota</taxon>
        <taxon>Fungi</taxon>
        <taxon>Dikarya</taxon>
        <taxon>Ascomycota</taxon>
        <taxon>Pezizomycotina</taxon>
        <taxon>Eurotiomycetes</taxon>
        <taxon>Chaetothyriomycetidae</taxon>
        <taxon>Chaetothyriales</taxon>
        <taxon>Herpotrichiellaceae</taxon>
        <taxon>Capronia</taxon>
    </lineage>
</organism>
<feature type="region of interest" description="Disordered" evidence="1">
    <location>
        <begin position="720"/>
        <end position="756"/>
    </location>
</feature>
<dbReference type="EMBL" id="AMWN01000001">
    <property type="protein sequence ID" value="EXJ95933.1"/>
    <property type="molecule type" value="Genomic_DNA"/>
</dbReference>
<feature type="region of interest" description="Disordered" evidence="1">
    <location>
        <begin position="132"/>
        <end position="167"/>
    </location>
</feature>
<sequence>MEQTVEILNSQSSPKHSWSSEERLLLAIINKVYDQPIKEVSLIFNSICHNQLAKEGISNGLSISTIRAQIADLKRTPRVVQEYQHVQSMSLDIAHKVFRQQRRRIETAAESLGISLKPRLYQVPTPAPTKRSYIARDTDWDDESDISDGPEASTYKTQGKPGSLKKKMALAPRSSVLSWDTEEEMRNMEVASPQDTDTSIGSVSSYTDSDSSASWCTQSDSEDTQQYFQETGQNDFSISASRMDARLRISFDYRGRPTKKHPRLLFRAFEPAYGLNLEKVGESVSTHLSLERRPGYTGIGEFLSWGSVTGKPVAILGKGAALNLYHAFKGIRGVGYDSGVVIGQVIVSEVDRASGPAYRDFVDGVYDVPGHKLPESDSGAEGQVFDDDWEPASHLDDPQTTRFKAVRQAHITVEIPSITMKSNSQTASGSETNTHRRKEETEEDLQSLVDSQLAQTGLEFGITALRGDTSSPPASTEGDNSRAILGEDFRSNSVNLLPRWSTMATTLQGDSMTVEKSDYALGPKDDFDRFISREQLDSDPRYDAFMAELLKFAKLPTPAPPSPLQLPTLPSIVTASSPRSVSATAVPGQNPVPITLPSAVGPEKTSGHDRESPLSPLRKSIPSKDGDGDHSLAISRPGLKSVQRTLTEQWSVMKGTTTTPTVDATAIRTQAKNTGPKKNQQQQQQQQQQGATVPVVEPQFLASNTTTSSERSDPVIIDLDAGSQTPQGVSGNRAGAPTHGFRGFGTRKPARSTRTKAKDNIEIGSVIEISDNDDLEIIATTTRLHARMRRTVLTIRSRSLSEAVVLNS</sequence>
<feature type="region of interest" description="Disordered" evidence="1">
    <location>
        <begin position="672"/>
        <end position="694"/>
    </location>
</feature>
<evidence type="ECO:0000313" key="2">
    <source>
        <dbReference type="EMBL" id="EXJ95933.1"/>
    </source>
</evidence>
<feature type="compositionally biased region" description="Acidic residues" evidence="1">
    <location>
        <begin position="139"/>
        <end position="148"/>
    </location>
</feature>
<dbReference type="GeneID" id="19155961"/>
<feature type="compositionally biased region" description="Polar residues" evidence="1">
    <location>
        <begin position="420"/>
        <end position="432"/>
    </location>
</feature>
<evidence type="ECO:0000256" key="1">
    <source>
        <dbReference type="SAM" id="MobiDB-lite"/>
    </source>
</evidence>
<feature type="region of interest" description="Disordered" evidence="1">
    <location>
        <begin position="188"/>
        <end position="222"/>
    </location>
</feature>
<dbReference type="Proteomes" id="UP000019484">
    <property type="component" value="Unassembled WGS sequence"/>
</dbReference>
<proteinExistence type="predicted"/>
<feature type="compositionally biased region" description="Low complexity" evidence="1">
    <location>
        <begin position="199"/>
        <end position="214"/>
    </location>
</feature>
<feature type="compositionally biased region" description="Low complexity" evidence="1">
    <location>
        <begin position="680"/>
        <end position="689"/>
    </location>
</feature>
<accession>W9YTU6</accession>
<protein>
    <submittedName>
        <fullName evidence="2">Uncharacterized protein</fullName>
    </submittedName>
</protein>
<evidence type="ECO:0000313" key="3">
    <source>
        <dbReference type="Proteomes" id="UP000019484"/>
    </source>
</evidence>
<name>W9YTU6_9EURO</name>
<dbReference type="AlphaFoldDB" id="W9YTU6"/>